<proteinExistence type="predicted"/>
<sequence length="146" mass="16178">MPMKCYGSVFRCSIVAFENSAGVHHDDQCIVFLCFLTLWIGVEELRRRLHSASGTDLTQVGMASCRPAFSPSASGLAINRLRSVISASMIVVTVCSLLYLLECACSPVMHTGTISSPETLLCYRYMSLGTFRNNYVKRIGNLRDNR</sequence>
<dbReference type="AlphaFoldDB" id="A0AAV4HY82"/>
<dbReference type="Proteomes" id="UP000762676">
    <property type="component" value="Unassembled WGS sequence"/>
</dbReference>
<gene>
    <name evidence="1" type="ORF">ElyMa_002876600</name>
</gene>
<dbReference type="EMBL" id="BMAT01005939">
    <property type="protein sequence ID" value="GFS02929.1"/>
    <property type="molecule type" value="Genomic_DNA"/>
</dbReference>
<evidence type="ECO:0000313" key="1">
    <source>
        <dbReference type="EMBL" id="GFS02929.1"/>
    </source>
</evidence>
<comment type="caution">
    <text evidence="1">The sequence shown here is derived from an EMBL/GenBank/DDBJ whole genome shotgun (WGS) entry which is preliminary data.</text>
</comment>
<accession>A0AAV4HY82</accession>
<keyword evidence="2" id="KW-1185">Reference proteome</keyword>
<reference evidence="1 2" key="1">
    <citation type="journal article" date="2021" name="Elife">
        <title>Chloroplast acquisition without the gene transfer in kleptoplastic sea slugs, Plakobranchus ocellatus.</title>
        <authorList>
            <person name="Maeda T."/>
            <person name="Takahashi S."/>
            <person name="Yoshida T."/>
            <person name="Shimamura S."/>
            <person name="Takaki Y."/>
            <person name="Nagai Y."/>
            <person name="Toyoda A."/>
            <person name="Suzuki Y."/>
            <person name="Arimoto A."/>
            <person name="Ishii H."/>
            <person name="Satoh N."/>
            <person name="Nishiyama T."/>
            <person name="Hasebe M."/>
            <person name="Maruyama T."/>
            <person name="Minagawa J."/>
            <person name="Obokata J."/>
            <person name="Shigenobu S."/>
        </authorList>
    </citation>
    <scope>NUCLEOTIDE SEQUENCE [LARGE SCALE GENOMIC DNA]</scope>
</reference>
<protein>
    <submittedName>
        <fullName evidence="1">Uncharacterized protein</fullName>
    </submittedName>
</protein>
<organism evidence="1 2">
    <name type="scientific">Elysia marginata</name>
    <dbReference type="NCBI Taxonomy" id="1093978"/>
    <lineage>
        <taxon>Eukaryota</taxon>
        <taxon>Metazoa</taxon>
        <taxon>Spiralia</taxon>
        <taxon>Lophotrochozoa</taxon>
        <taxon>Mollusca</taxon>
        <taxon>Gastropoda</taxon>
        <taxon>Heterobranchia</taxon>
        <taxon>Euthyneura</taxon>
        <taxon>Panpulmonata</taxon>
        <taxon>Sacoglossa</taxon>
        <taxon>Placobranchoidea</taxon>
        <taxon>Plakobranchidae</taxon>
        <taxon>Elysia</taxon>
    </lineage>
</organism>
<evidence type="ECO:0000313" key="2">
    <source>
        <dbReference type="Proteomes" id="UP000762676"/>
    </source>
</evidence>
<name>A0AAV4HY82_9GAST</name>